<sequence>MIRNNDEVEVTISLISPVGVMVDIGDTEGFIDLRKHPSWWGEASPPQIGDRLHAVVLDDSRTPPRLSALQDDIEIARRIRTDEDS</sequence>
<dbReference type="InterPro" id="IPR012340">
    <property type="entry name" value="NA-bd_OB-fold"/>
</dbReference>
<dbReference type="EMBL" id="JAQOSK010000001">
    <property type="protein sequence ID" value="MDC2952842.1"/>
    <property type="molecule type" value="Genomic_DNA"/>
</dbReference>
<evidence type="ECO:0000313" key="1">
    <source>
        <dbReference type="EMBL" id="MDC2952842.1"/>
    </source>
</evidence>
<dbReference type="SUPFAM" id="SSF50249">
    <property type="entry name" value="Nucleic acid-binding proteins"/>
    <property type="match status" value="1"/>
</dbReference>
<protein>
    <recommendedName>
        <fullName evidence="3">S1 motif domain-containing protein</fullName>
    </recommendedName>
</protein>
<proteinExistence type="predicted"/>
<dbReference type="Proteomes" id="UP001221328">
    <property type="component" value="Unassembled WGS sequence"/>
</dbReference>
<organism evidence="1 2">
    <name type="scientific">Streptomyces gilvifuscus</name>
    <dbReference type="NCBI Taxonomy" id="1550617"/>
    <lineage>
        <taxon>Bacteria</taxon>
        <taxon>Bacillati</taxon>
        <taxon>Actinomycetota</taxon>
        <taxon>Actinomycetes</taxon>
        <taxon>Kitasatosporales</taxon>
        <taxon>Streptomycetaceae</taxon>
        <taxon>Streptomyces</taxon>
    </lineage>
</organism>
<gene>
    <name evidence="1" type="ORF">PO587_00060</name>
</gene>
<reference evidence="1 2" key="1">
    <citation type="journal article" date="2015" name="Int. J. Syst. Evol. Microbiol.">
        <title>Streptomyces gilvifuscus sp. nov., an actinomycete that produces antibacterial compounds isolated from soil.</title>
        <authorList>
            <person name="Nguyen T.M."/>
            <person name="Kim J."/>
        </authorList>
    </citation>
    <scope>NUCLEOTIDE SEQUENCE [LARGE SCALE GENOMIC DNA]</scope>
    <source>
        <strain evidence="1 2">T113</strain>
    </source>
</reference>
<evidence type="ECO:0000313" key="2">
    <source>
        <dbReference type="Proteomes" id="UP001221328"/>
    </source>
</evidence>
<evidence type="ECO:0008006" key="3">
    <source>
        <dbReference type="Google" id="ProtNLM"/>
    </source>
</evidence>
<comment type="caution">
    <text evidence="1">The sequence shown here is derived from an EMBL/GenBank/DDBJ whole genome shotgun (WGS) entry which is preliminary data.</text>
</comment>
<name>A0ABT5FJZ3_9ACTN</name>
<accession>A0ABT5FJZ3</accession>
<keyword evidence="2" id="KW-1185">Reference proteome</keyword>
<dbReference type="RefSeq" id="WP_272173619.1">
    <property type="nucleotide sequence ID" value="NZ_JAQOSK010000001.1"/>
</dbReference>